<feature type="domain" description="CBS" evidence="12">
    <location>
        <begin position="218"/>
        <end position="279"/>
    </location>
</feature>
<comment type="subcellular location">
    <subcellularLocation>
        <location evidence="1">Cell membrane</location>
        <topology evidence="1">Multi-pass membrane protein</topology>
    </subcellularLocation>
</comment>
<dbReference type="InterPro" id="IPR046342">
    <property type="entry name" value="CBS_dom_sf"/>
</dbReference>
<dbReference type="Gene3D" id="3.30.465.10">
    <property type="match status" value="1"/>
</dbReference>
<comment type="caution">
    <text evidence="14">The sequence shown here is derived from an EMBL/GenBank/DDBJ whole genome shotgun (WGS) entry which is preliminary data.</text>
</comment>
<dbReference type="SMART" id="SM01091">
    <property type="entry name" value="CorC_HlyC"/>
    <property type="match status" value="1"/>
</dbReference>
<dbReference type="SUPFAM" id="SSF56176">
    <property type="entry name" value="FAD-binding/transporter-associated domain-like"/>
    <property type="match status" value="1"/>
</dbReference>
<evidence type="ECO:0000256" key="5">
    <source>
        <dbReference type="ARBA" id="ARBA00022737"/>
    </source>
</evidence>
<name>A0A964WVD6_9HYPH</name>
<evidence type="ECO:0000256" key="7">
    <source>
        <dbReference type="ARBA" id="ARBA00023122"/>
    </source>
</evidence>
<dbReference type="Pfam" id="PF03471">
    <property type="entry name" value="CorC_HlyC"/>
    <property type="match status" value="1"/>
</dbReference>
<keyword evidence="7 9" id="KW-0129">CBS domain</keyword>
<sequence>MLALEIAFVLVLTLVNGALAMSELAVVSARKARLERLAEDGNAGAARALRLKSDPSRFLSTVQVGITLVGILAGAVGGATLAERVSPWFERLPAVGAYGDTIAFVVVVALITYVSLVIGELVPKRIALADPERIAAAMSGVLAGVAGVGAPVVFLLKGSTDLLTRLLRVPEADADVVTEEEVRTLIAEGTLTGVFEPEEKDLIEGVLRLDDWSIKTVMTPRSEIVWIDVEATADQIRAAMDEGGVSRLLVCEGSVDNPVGTLHSKAVLTRVLGGEPIDVRAMMEQPLLVPDTVTVLQTLEHFKRTGIHFAIIVDEYGTNEGIATLTDVLETIAGELPESGEEAEPFFRERGDGSYFVEGHTPIGEFSEVLGLGREIGTPDFHTAAGLVLDRLGRIPVAGDAFRIGDWQIEVADMDERRIDKLIATPVGQSSPEEGGPPSA</sequence>
<dbReference type="InterPro" id="IPR002550">
    <property type="entry name" value="CNNM"/>
</dbReference>
<dbReference type="GO" id="GO:0005886">
    <property type="term" value="C:plasma membrane"/>
    <property type="evidence" value="ECO:0007669"/>
    <property type="project" value="UniProtKB-SubCell"/>
</dbReference>
<dbReference type="Pfam" id="PF01595">
    <property type="entry name" value="CNNM"/>
    <property type="match status" value="1"/>
</dbReference>
<feature type="transmembrane region" description="Helical" evidence="11">
    <location>
        <begin position="6"/>
        <end position="27"/>
    </location>
</feature>
<keyword evidence="5" id="KW-0677">Repeat</keyword>
<dbReference type="EMBL" id="SPKJ01000124">
    <property type="protein sequence ID" value="MYZ50122.1"/>
    <property type="molecule type" value="Genomic_DNA"/>
</dbReference>
<evidence type="ECO:0000259" key="13">
    <source>
        <dbReference type="PROSITE" id="PS51846"/>
    </source>
</evidence>
<dbReference type="InterPro" id="IPR044751">
    <property type="entry name" value="Ion_transp-like_CBS"/>
</dbReference>
<evidence type="ECO:0000256" key="8">
    <source>
        <dbReference type="ARBA" id="ARBA00023136"/>
    </source>
</evidence>
<feature type="domain" description="CBS" evidence="12">
    <location>
        <begin position="282"/>
        <end position="338"/>
    </location>
</feature>
<evidence type="ECO:0000256" key="9">
    <source>
        <dbReference type="PROSITE-ProRule" id="PRU00703"/>
    </source>
</evidence>
<evidence type="ECO:0000256" key="11">
    <source>
        <dbReference type="SAM" id="Phobius"/>
    </source>
</evidence>
<dbReference type="PROSITE" id="PS51846">
    <property type="entry name" value="CNNM"/>
    <property type="match status" value="1"/>
</dbReference>
<evidence type="ECO:0000256" key="1">
    <source>
        <dbReference type="ARBA" id="ARBA00004651"/>
    </source>
</evidence>
<keyword evidence="15" id="KW-1185">Reference proteome</keyword>
<keyword evidence="3" id="KW-1003">Cell membrane</keyword>
<dbReference type="InterPro" id="IPR036318">
    <property type="entry name" value="FAD-bd_PCMH-like_sf"/>
</dbReference>
<feature type="transmembrane region" description="Helical" evidence="11">
    <location>
        <begin position="102"/>
        <end position="122"/>
    </location>
</feature>
<accession>A0A964WVD6</accession>
<dbReference type="GO" id="GO:0050660">
    <property type="term" value="F:flavin adenine dinucleotide binding"/>
    <property type="evidence" value="ECO:0007669"/>
    <property type="project" value="InterPro"/>
</dbReference>
<comment type="similarity">
    <text evidence="2">Belongs to the UPF0053 family. Hemolysin C subfamily.</text>
</comment>
<dbReference type="SUPFAM" id="SSF54631">
    <property type="entry name" value="CBS-domain pair"/>
    <property type="match status" value="1"/>
</dbReference>
<dbReference type="RefSeq" id="WP_161142451.1">
    <property type="nucleotide sequence ID" value="NZ_SPKJ01000124.1"/>
</dbReference>
<proteinExistence type="inferred from homology"/>
<keyword evidence="8 10" id="KW-0472">Membrane</keyword>
<keyword evidence="6 10" id="KW-1133">Transmembrane helix</keyword>
<feature type="transmembrane region" description="Helical" evidence="11">
    <location>
        <begin position="134"/>
        <end position="156"/>
    </location>
</feature>
<dbReference type="InterPro" id="IPR016169">
    <property type="entry name" value="FAD-bd_PCMH_sub2"/>
</dbReference>
<evidence type="ECO:0000259" key="12">
    <source>
        <dbReference type="PROSITE" id="PS51371"/>
    </source>
</evidence>
<dbReference type="OrthoDB" id="9805314at2"/>
<evidence type="ECO:0000256" key="2">
    <source>
        <dbReference type="ARBA" id="ARBA00006446"/>
    </source>
</evidence>
<dbReference type="CDD" id="cd04590">
    <property type="entry name" value="CBS_pair_CorC_HlyC_assoc"/>
    <property type="match status" value="1"/>
</dbReference>
<evidence type="ECO:0000256" key="4">
    <source>
        <dbReference type="ARBA" id="ARBA00022692"/>
    </source>
</evidence>
<dbReference type="PANTHER" id="PTHR43099:SF5">
    <property type="entry name" value="HLYC_CORC FAMILY TRANSPORTER"/>
    <property type="match status" value="1"/>
</dbReference>
<feature type="transmembrane region" description="Helical" evidence="11">
    <location>
        <begin position="58"/>
        <end position="82"/>
    </location>
</feature>
<evidence type="ECO:0000256" key="10">
    <source>
        <dbReference type="PROSITE-ProRule" id="PRU01193"/>
    </source>
</evidence>
<evidence type="ECO:0000256" key="6">
    <source>
        <dbReference type="ARBA" id="ARBA00022989"/>
    </source>
</evidence>
<dbReference type="Proteomes" id="UP000773614">
    <property type="component" value="Unassembled WGS sequence"/>
</dbReference>
<protein>
    <submittedName>
        <fullName evidence="14">HlyC/CorC family transporter</fullName>
    </submittedName>
</protein>
<evidence type="ECO:0000313" key="15">
    <source>
        <dbReference type="Proteomes" id="UP000773614"/>
    </source>
</evidence>
<dbReference type="InterPro" id="IPR000644">
    <property type="entry name" value="CBS_dom"/>
</dbReference>
<dbReference type="PROSITE" id="PS51371">
    <property type="entry name" value="CBS"/>
    <property type="match status" value="2"/>
</dbReference>
<dbReference type="PANTHER" id="PTHR43099">
    <property type="entry name" value="UPF0053 PROTEIN YRKA"/>
    <property type="match status" value="1"/>
</dbReference>
<dbReference type="InterPro" id="IPR005170">
    <property type="entry name" value="Transptr-assoc_dom"/>
</dbReference>
<organism evidence="14 15">
    <name type="scientific">Propylenella binzhouense</name>
    <dbReference type="NCBI Taxonomy" id="2555902"/>
    <lineage>
        <taxon>Bacteria</taxon>
        <taxon>Pseudomonadati</taxon>
        <taxon>Pseudomonadota</taxon>
        <taxon>Alphaproteobacteria</taxon>
        <taxon>Hyphomicrobiales</taxon>
        <taxon>Propylenellaceae</taxon>
        <taxon>Propylenella</taxon>
    </lineage>
</organism>
<evidence type="ECO:0000313" key="14">
    <source>
        <dbReference type="EMBL" id="MYZ50122.1"/>
    </source>
</evidence>
<dbReference type="AlphaFoldDB" id="A0A964WVD6"/>
<dbReference type="Pfam" id="PF00571">
    <property type="entry name" value="CBS"/>
    <property type="match status" value="2"/>
</dbReference>
<gene>
    <name evidence="14" type="ORF">E4O86_20660</name>
</gene>
<keyword evidence="4 10" id="KW-0812">Transmembrane</keyword>
<dbReference type="InterPro" id="IPR051676">
    <property type="entry name" value="UPF0053_domain"/>
</dbReference>
<feature type="domain" description="CNNM transmembrane" evidence="13">
    <location>
        <begin position="1"/>
        <end position="199"/>
    </location>
</feature>
<reference evidence="14" key="1">
    <citation type="submission" date="2019-03" db="EMBL/GenBank/DDBJ databases">
        <title>Afifella sp. nov., isolated from activated sludge.</title>
        <authorList>
            <person name="Li Q."/>
            <person name="Liu Y."/>
        </authorList>
    </citation>
    <scope>NUCLEOTIDE SEQUENCE</scope>
    <source>
        <strain evidence="14">L72</strain>
    </source>
</reference>
<dbReference type="Gene3D" id="3.10.580.10">
    <property type="entry name" value="CBS-domain"/>
    <property type="match status" value="1"/>
</dbReference>
<evidence type="ECO:0000256" key="3">
    <source>
        <dbReference type="ARBA" id="ARBA00022475"/>
    </source>
</evidence>